<feature type="transmembrane region" description="Helical" evidence="3">
    <location>
        <begin position="69"/>
        <end position="89"/>
    </location>
</feature>
<dbReference type="InterPro" id="IPR000160">
    <property type="entry name" value="GGDEF_dom"/>
</dbReference>
<gene>
    <name evidence="5" type="ORF">JJB74_29280</name>
</gene>
<evidence type="ECO:0000256" key="1">
    <source>
        <dbReference type="ARBA" id="ARBA00012528"/>
    </source>
</evidence>
<evidence type="ECO:0000256" key="2">
    <source>
        <dbReference type="ARBA" id="ARBA00034247"/>
    </source>
</evidence>
<sequence length="345" mass="38257">MVVLNAGAPNFLPLLLGNISLTAGTVFHWSGIHTFYCRKPTRTGWVKLAAFAVAFLALLPFHATVRDRPILSASTLCAILTLCLIDVVRHRSESFSFASRLAVFALLLVMVTGFHPLALLARDGSYLPVTDCVLGIMVVYFAPLAGTLPFSIVLVLLYFEKLVGLKLHLAPHEELTGLMNRRAIMTRGRQEIELAVRTSQPVALAYLDIDHFKSINDDRVHKSCNGMLARFADLFKKTCRTTDLASRYGGEEFCVMLPSIRVKGASPFGQRLLEAVHVCDFHIGRQVTVSIRLVVWTPLDAAVFRNSLIRQADLPLYEANRMGRDRFLVHVSSQDLTPGLERLAG</sequence>
<dbReference type="InterPro" id="IPR029787">
    <property type="entry name" value="Nucleotide_cyclase"/>
</dbReference>
<proteinExistence type="predicted"/>
<evidence type="ECO:0000313" key="6">
    <source>
        <dbReference type="Proteomes" id="UP000622890"/>
    </source>
</evidence>
<dbReference type="AlphaFoldDB" id="A0A934SZU2"/>
<evidence type="ECO:0000256" key="3">
    <source>
        <dbReference type="SAM" id="Phobius"/>
    </source>
</evidence>
<dbReference type="PANTHER" id="PTHR45138">
    <property type="entry name" value="REGULATORY COMPONENTS OF SENSORY TRANSDUCTION SYSTEM"/>
    <property type="match status" value="1"/>
</dbReference>
<reference evidence="5" key="1">
    <citation type="submission" date="2021-01" db="EMBL/GenBank/DDBJ databases">
        <title>Genome sequence of strain Noviherbaspirillum sp. DKR-6.</title>
        <authorList>
            <person name="Chaudhary D.K."/>
        </authorList>
    </citation>
    <scope>NUCLEOTIDE SEQUENCE</scope>
    <source>
        <strain evidence="5">DKR-6</strain>
    </source>
</reference>
<accession>A0A934SZU2</accession>
<feature type="domain" description="GGDEF" evidence="4">
    <location>
        <begin position="200"/>
        <end position="332"/>
    </location>
</feature>
<dbReference type="EC" id="2.7.7.65" evidence="1"/>
<dbReference type="Proteomes" id="UP000622890">
    <property type="component" value="Unassembled WGS sequence"/>
</dbReference>
<dbReference type="Pfam" id="PF00990">
    <property type="entry name" value="GGDEF"/>
    <property type="match status" value="1"/>
</dbReference>
<dbReference type="CDD" id="cd01949">
    <property type="entry name" value="GGDEF"/>
    <property type="match status" value="1"/>
</dbReference>
<dbReference type="Gene3D" id="3.30.70.270">
    <property type="match status" value="1"/>
</dbReference>
<feature type="transmembrane region" description="Helical" evidence="3">
    <location>
        <begin position="44"/>
        <end position="63"/>
    </location>
</feature>
<dbReference type="GO" id="GO:0052621">
    <property type="term" value="F:diguanylate cyclase activity"/>
    <property type="evidence" value="ECO:0007669"/>
    <property type="project" value="UniProtKB-EC"/>
</dbReference>
<dbReference type="RefSeq" id="WP_200598093.1">
    <property type="nucleotide sequence ID" value="NZ_JAEPBG010000025.1"/>
</dbReference>
<dbReference type="InterPro" id="IPR043128">
    <property type="entry name" value="Rev_trsase/Diguanyl_cyclase"/>
</dbReference>
<keyword evidence="3" id="KW-1133">Transmembrane helix</keyword>
<organism evidence="5 6">
    <name type="scientific">Noviherbaspirillum pedocola</name>
    <dbReference type="NCBI Taxonomy" id="2801341"/>
    <lineage>
        <taxon>Bacteria</taxon>
        <taxon>Pseudomonadati</taxon>
        <taxon>Pseudomonadota</taxon>
        <taxon>Betaproteobacteria</taxon>
        <taxon>Burkholderiales</taxon>
        <taxon>Oxalobacteraceae</taxon>
        <taxon>Noviherbaspirillum</taxon>
    </lineage>
</organism>
<keyword evidence="3" id="KW-0472">Membrane</keyword>
<protein>
    <recommendedName>
        <fullName evidence="1">diguanylate cyclase</fullName>
        <ecNumber evidence="1">2.7.7.65</ecNumber>
    </recommendedName>
</protein>
<dbReference type="EMBL" id="JAEPBG010000025">
    <property type="protein sequence ID" value="MBK4738724.1"/>
    <property type="molecule type" value="Genomic_DNA"/>
</dbReference>
<keyword evidence="3" id="KW-0812">Transmembrane</keyword>
<evidence type="ECO:0000259" key="4">
    <source>
        <dbReference type="PROSITE" id="PS50887"/>
    </source>
</evidence>
<feature type="transmembrane region" description="Helical" evidence="3">
    <location>
        <begin position="101"/>
        <end position="121"/>
    </location>
</feature>
<dbReference type="PROSITE" id="PS50887">
    <property type="entry name" value="GGDEF"/>
    <property type="match status" value="1"/>
</dbReference>
<comment type="caution">
    <text evidence="5">The sequence shown here is derived from an EMBL/GenBank/DDBJ whole genome shotgun (WGS) entry which is preliminary data.</text>
</comment>
<feature type="transmembrane region" description="Helical" evidence="3">
    <location>
        <begin position="12"/>
        <end position="32"/>
    </location>
</feature>
<keyword evidence="6" id="KW-1185">Reference proteome</keyword>
<name>A0A934SZU2_9BURK</name>
<dbReference type="SUPFAM" id="SSF55073">
    <property type="entry name" value="Nucleotide cyclase"/>
    <property type="match status" value="1"/>
</dbReference>
<comment type="catalytic activity">
    <reaction evidence="2">
        <text>2 GTP = 3',3'-c-di-GMP + 2 diphosphate</text>
        <dbReference type="Rhea" id="RHEA:24898"/>
        <dbReference type="ChEBI" id="CHEBI:33019"/>
        <dbReference type="ChEBI" id="CHEBI:37565"/>
        <dbReference type="ChEBI" id="CHEBI:58805"/>
        <dbReference type="EC" id="2.7.7.65"/>
    </reaction>
</comment>
<evidence type="ECO:0000313" key="5">
    <source>
        <dbReference type="EMBL" id="MBK4738724.1"/>
    </source>
</evidence>
<dbReference type="InterPro" id="IPR050469">
    <property type="entry name" value="Diguanylate_Cyclase"/>
</dbReference>
<feature type="transmembrane region" description="Helical" evidence="3">
    <location>
        <begin position="133"/>
        <end position="159"/>
    </location>
</feature>
<dbReference type="NCBIfam" id="TIGR00254">
    <property type="entry name" value="GGDEF"/>
    <property type="match status" value="1"/>
</dbReference>
<dbReference type="SMART" id="SM00267">
    <property type="entry name" value="GGDEF"/>
    <property type="match status" value="1"/>
</dbReference>
<dbReference type="PANTHER" id="PTHR45138:SF9">
    <property type="entry name" value="DIGUANYLATE CYCLASE DGCM-RELATED"/>
    <property type="match status" value="1"/>
</dbReference>